<keyword evidence="2" id="KW-0812">Transmembrane</keyword>
<dbReference type="PANTHER" id="PTHR24060">
    <property type="entry name" value="METABOTROPIC GLUTAMATE RECEPTOR"/>
    <property type="match status" value="1"/>
</dbReference>
<evidence type="ECO:0000256" key="2">
    <source>
        <dbReference type="ARBA" id="ARBA00022692"/>
    </source>
</evidence>
<dbReference type="EMBL" id="JXLN01017074">
    <property type="protein sequence ID" value="KPM11384.1"/>
    <property type="molecule type" value="Genomic_DNA"/>
</dbReference>
<dbReference type="OrthoDB" id="425344at2759"/>
<evidence type="ECO:0000256" key="3">
    <source>
        <dbReference type="ARBA" id="ARBA00022989"/>
    </source>
</evidence>
<accession>A0A132AK77</accession>
<dbReference type="AlphaFoldDB" id="A0A132AK77"/>
<reference evidence="7 8" key="1">
    <citation type="journal article" date="2015" name="Parasit. Vectors">
        <title>Draft genome of the scabies mite.</title>
        <authorList>
            <person name="Rider S.D.Jr."/>
            <person name="Morgan M.S."/>
            <person name="Arlian L.G."/>
        </authorList>
    </citation>
    <scope>NUCLEOTIDE SEQUENCE [LARGE SCALE GENOMIC DNA]</scope>
    <source>
        <strain evidence="7">Arlian Lab</strain>
    </source>
</reference>
<keyword evidence="7" id="KW-0675">Receptor</keyword>
<organism evidence="7 8">
    <name type="scientific">Sarcoptes scabiei</name>
    <name type="common">Itch mite</name>
    <name type="synonym">Acarus scabiei</name>
    <dbReference type="NCBI Taxonomy" id="52283"/>
    <lineage>
        <taxon>Eukaryota</taxon>
        <taxon>Metazoa</taxon>
        <taxon>Ecdysozoa</taxon>
        <taxon>Arthropoda</taxon>
        <taxon>Chelicerata</taxon>
        <taxon>Arachnida</taxon>
        <taxon>Acari</taxon>
        <taxon>Acariformes</taxon>
        <taxon>Sarcoptiformes</taxon>
        <taxon>Astigmata</taxon>
        <taxon>Psoroptidia</taxon>
        <taxon>Sarcoptoidea</taxon>
        <taxon>Sarcoptidae</taxon>
        <taxon>Sarcoptinae</taxon>
        <taxon>Sarcoptes</taxon>
    </lineage>
</organism>
<dbReference type="Proteomes" id="UP000616769">
    <property type="component" value="Unassembled WGS sequence"/>
</dbReference>
<feature type="domain" description="G-protein coupled receptors family 3 profile" evidence="6">
    <location>
        <begin position="1"/>
        <end position="151"/>
    </location>
</feature>
<proteinExistence type="predicted"/>
<dbReference type="InterPro" id="IPR017978">
    <property type="entry name" value="GPCR_3_C"/>
</dbReference>
<comment type="caution">
    <text evidence="7">The sequence shown here is derived from an EMBL/GenBank/DDBJ whole genome shotgun (WGS) entry which is preliminary data.</text>
</comment>
<evidence type="ECO:0000256" key="1">
    <source>
        <dbReference type="ARBA" id="ARBA00004141"/>
    </source>
</evidence>
<comment type="subcellular location">
    <subcellularLocation>
        <location evidence="1">Membrane</location>
        <topology evidence="1">Multi-pass membrane protein</topology>
    </subcellularLocation>
</comment>
<dbReference type="PRINTS" id="PR00248">
    <property type="entry name" value="GPCRMGR"/>
</dbReference>
<dbReference type="Pfam" id="PF00003">
    <property type="entry name" value="7tm_3"/>
    <property type="match status" value="1"/>
</dbReference>
<dbReference type="PROSITE" id="PS50259">
    <property type="entry name" value="G_PROTEIN_RECEP_F3_4"/>
    <property type="match status" value="1"/>
</dbReference>
<keyword evidence="4" id="KW-0472">Membrane</keyword>
<sequence>MKHNNTPVVKASTRELSYVIMFGMFLCHATTFALISKPTKITCYITRILPGLSFALIYGALFTKTNRIARILAGSKKRIITKKPRFMSGTAQVVITWLLVSIEVGIIVTVLIREPADKMLKYPSLDRVVLICNTKVLDPIIALFERGMLILGPRQSSNRSLNFL</sequence>
<keyword evidence="5" id="KW-0325">Glycoprotein</keyword>
<name>A0A132AK77_SARSC</name>
<dbReference type="GO" id="GO:0016020">
    <property type="term" value="C:membrane"/>
    <property type="evidence" value="ECO:0007669"/>
    <property type="project" value="UniProtKB-SubCell"/>
</dbReference>
<protein>
    <submittedName>
        <fullName evidence="7">Glutamate receptor, metabotropic-like protein 2</fullName>
    </submittedName>
</protein>
<dbReference type="InterPro" id="IPR050726">
    <property type="entry name" value="mGluR"/>
</dbReference>
<evidence type="ECO:0000256" key="5">
    <source>
        <dbReference type="ARBA" id="ARBA00023180"/>
    </source>
</evidence>
<evidence type="ECO:0000313" key="8">
    <source>
        <dbReference type="Proteomes" id="UP000616769"/>
    </source>
</evidence>
<evidence type="ECO:0000259" key="6">
    <source>
        <dbReference type="PROSITE" id="PS50259"/>
    </source>
</evidence>
<evidence type="ECO:0000313" key="7">
    <source>
        <dbReference type="EMBL" id="KPM11384.1"/>
    </source>
</evidence>
<dbReference type="GO" id="GO:0004930">
    <property type="term" value="F:G protein-coupled receptor activity"/>
    <property type="evidence" value="ECO:0007669"/>
    <property type="project" value="InterPro"/>
</dbReference>
<evidence type="ECO:0000256" key="4">
    <source>
        <dbReference type="ARBA" id="ARBA00023136"/>
    </source>
</evidence>
<dbReference type="InterPro" id="IPR000337">
    <property type="entry name" value="GPCR_3"/>
</dbReference>
<dbReference type="VEuPathDB" id="VectorBase:SSCA004039"/>
<gene>
    <name evidence="7" type="ORF">QR98_0099550</name>
</gene>
<keyword evidence="3" id="KW-1133">Transmembrane helix</keyword>